<dbReference type="InterPro" id="IPR000515">
    <property type="entry name" value="MetI-like"/>
</dbReference>
<feature type="transmembrane region" description="Helical" evidence="7">
    <location>
        <begin position="12"/>
        <end position="33"/>
    </location>
</feature>
<dbReference type="PANTHER" id="PTHR43163">
    <property type="entry name" value="DIPEPTIDE TRANSPORT SYSTEM PERMEASE PROTEIN DPPB-RELATED"/>
    <property type="match status" value="1"/>
</dbReference>
<keyword evidence="5 7" id="KW-1133">Transmembrane helix</keyword>
<dbReference type="EMBL" id="CP027806">
    <property type="protein sequence ID" value="AXI99949.1"/>
    <property type="molecule type" value="Genomic_DNA"/>
</dbReference>
<name>A0A345UHJ8_9BACT</name>
<feature type="transmembrane region" description="Helical" evidence="7">
    <location>
        <begin position="112"/>
        <end position="137"/>
    </location>
</feature>
<organism evidence="9 10">
    <name type="scientific">Cyclonatronum proteinivorum</name>
    <dbReference type="NCBI Taxonomy" id="1457365"/>
    <lineage>
        <taxon>Bacteria</taxon>
        <taxon>Pseudomonadati</taxon>
        <taxon>Balneolota</taxon>
        <taxon>Balneolia</taxon>
        <taxon>Balneolales</taxon>
        <taxon>Cyclonatronaceae</taxon>
        <taxon>Cyclonatronum</taxon>
    </lineage>
</organism>
<dbReference type="Proteomes" id="UP000254808">
    <property type="component" value="Chromosome"/>
</dbReference>
<evidence type="ECO:0000256" key="3">
    <source>
        <dbReference type="ARBA" id="ARBA00022475"/>
    </source>
</evidence>
<dbReference type="GO" id="GO:0005886">
    <property type="term" value="C:plasma membrane"/>
    <property type="evidence" value="ECO:0007669"/>
    <property type="project" value="UniProtKB-SubCell"/>
</dbReference>
<dbReference type="AlphaFoldDB" id="A0A345UHJ8"/>
<sequence length="294" mass="33273">MSLANNFIAKVILKGLLQLIAGIVLLCLLTAFVPDHTAPGFWERFVSYLKIVFTFRFSESWLLPFSVFELLSYHFKITFVILTVSILFVILFAVPAGVLAAKKQESALMASVSALLHWLSSVPLLVWGVMLMFAWFSWFSIVPTYGNFEDAGFTGKLFFLLPVVLALSFGDGTFSDVYNKVRSETASIMEQPWMKAVKARRSSETKHLVSRLTEPVFHVVSSKLVYLISGTIIVEFIFDWRGLGWLLWSLLTEEGAKDYPVLIAVYLVFLSIIVTVSVLREIASFRLNPQRRYS</sequence>
<feature type="transmembrane region" description="Helical" evidence="7">
    <location>
        <begin position="224"/>
        <end position="243"/>
    </location>
</feature>
<evidence type="ECO:0000313" key="9">
    <source>
        <dbReference type="EMBL" id="AXI99949.1"/>
    </source>
</evidence>
<dbReference type="GO" id="GO:0055085">
    <property type="term" value="P:transmembrane transport"/>
    <property type="evidence" value="ECO:0007669"/>
    <property type="project" value="InterPro"/>
</dbReference>
<dbReference type="OrthoDB" id="9805855at2"/>
<dbReference type="KEGG" id="cprv:CYPRO_0666"/>
<evidence type="ECO:0000256" key="7">
    <source>
        <dbReference type="SAM" id="Phobius"/>
    </source>
</evidence>
<proteinExistence type="predicted"/>
<evidence type="ECO:0000256" key="5">
    <source>
        <dbReference type="ARBA" id="ARBA00022989"/>
    </source>
</evidence>
<gene>
    <name evidence="9" type="ORF">CYPRO_0666</name>
</gene>
<keyword evidence="6 7" id="KW-0472">Membrane</keyword>
<feature type="transmembrane region" description="Helical" evidence="7">
    <location>
        <begin position="263"/>
        <end position="283"/>
    </location>
</feature>
<feature type="transmembrane region" description="Helical" evidence="7">
    <location>
        <begin position="157"/>
        <end position="174"/>
    </location>
</feature>
<dbReference type="PANTHER" id="PTHR43163:SF6">
    <property type="entry name" value="DIPEPTIDE TRANSPORT SYSTEM PERMEASE PROTEIN DPPB-RELATED"/>
    <property type="match status" value="1"/>
</dbReference>
<protein>
    <submittedName>
        <fullName evidence="9">ABC-type dipeptide/oligopeptide/nickel transport system, permease component</fullName>
    </submittedName>
</protein>
<dbReference type="Pfam" id="PF00528">
    <property type="entry name" value="BPD_transp_1"/>
    <property type="match status" value="1"/>
</dbReference>
<evidence type="ECO:0000256" key="6">
    <source>
        <dbReference type="ARBA" id="ARBA00023136"/>
    </source>
</evidence>
<evidence type="ECO:0000259" key="8">
    <source>
        <dbReference type="Pfam" id="PF00528"/>
    </source>
</evidence>
<comment type="subcellular location">
    <subcellularLocation>
        <location evidence="1">Cell membrane</location>
        <topology evidence="1">Multi-pass membrane protein</topology>
    </subcellularLocation>
</comment>
<evidence type="ECO:0000256" key="1">
    <source>
        <dbReference type="ARBA" id="ARBA00004651"/>
    </source>
</evidence>
<evidence type="ECO:0000313" key="10">
    <source>
        <dbReference type="Proteomes" id="UP000254808"/>
    </source>
</evidence>
<feature type="domain" description="ABC transmembrane type-1" evidence="8">
    <location>
        <begin position="93"/>
        <end position="287"/>
    </location>
</feature>
<accession>A0A345UHJ8</accession>
<reference evidence="9 10" key="1">
    <citation type="submission" date="2018-03" db="EMBL/GenBank/DDBJ databases">
        <title>Phenotypic and genomic properties of Cyclonatronum proteinivorum gen. nov., sp. nov., a haloalkaliphilic bacteroidete from soda lakes possessing Na+-translocating rhodopsin.</title>
        <authorList>
            <person name="Toshchakov S.V."/>
            <person name="Korzhenkov A."/>
            <person name="Samarov N.I."/>
            <person name="Kublanov I.V."/>
            <person name="Muntyan M.S."/>
            <person name="Sorokin D.Y."/>
        </authorList>
    </citation>
    <scope>NUCLEOTIDE SEQUENCE [LARGE SCALE GENOMIC DNA]</scope>
    <source>
        <strain evidence="9 10">Omega</strain>
    </source>
</reference>
<dbReference type="RefSeq" id="WP_114983271.1">
    <property type="nucleotide sequence ID" value="NZ_CP027806.1"/>
</dbReference>
<keyword evidence="3" id="KW-1003">Cell membrane</keyword>
<keyword evidence="4 7" id="KW-0812">Transmembrane</keyword>
<keyword evidence="10" id="KW-1185">Reference proteome</keyword>
<evidence type="ECO:0000256" key="2">
    <source>
        <dbReference type="ARBA" id="ARBA00022448"/>
    </source>
</evidence>
<feature type="transmembrane region" description="Helical" evidence="7">
    <location>
        <begin position="77"/>
        <end position="100"/>
    </location>
</feature>
<keyword evidence="2" id="KW-0813">Transport</keyword>
<evidence type="ECO:0000256" key="4">
    <source>
        <dbReference type="ARBA" id="ARBA00022692"/>
    </source>
</evidence>